<dbReference type="RefSeq" id="XP_060414622.1">
    <property type="nucleotide sequence ID" value="XM_060557714.1"/>
</dbReference>
<comment type="caution">
    <text evidence="3">The sequence shown here is derived from an EMBL/GenBank/DDBJ whole genome shotgun (WGS) entry which is preliminary data.</text>
</comment>
<protein>
    <submittedName>
        <fullName evidence="3">Uncharacterized protein</fullName>
    </submittedName>
</protein>
<keyword evidence="2" id="KW-0812">Transmembrane</keyword>
<evidence type="ECO:0000313" key="4">
    <source>
        <dbReference type="Proteomes" id="UP001230504"/>
    </source>
</evidence>
<keyword evidence="2" id="KW-0472">Membrane</keyword>
<sequence length="161" mass="18576">MHTNGHNWKEINSQSPPPPSISFHSNKSNCLSFSSSPSFFSDDYCVQAGECRVPHGWFVPSLFILFFVFVLVISSPPFTPFFPFPRLVNLTYTTTDDLIERHQSAQGPASHRKFWSCMIKPSIYLLQSQKCRRAVEREMVTLYSLRPRLHMCNTHHLRGGR</sequence>
<keyword evidence="4" id="KW-1185">Reference proteome</keyword>
<accession>A0AAD8PZZ6</accession>
<reference evidence="3" key="1">
    <citation type="submission" date="2021-06" db="EMBL/GenBank/DDBJ databases">
        <title>Comparative genomics, transcriptomics and evolutionary studies reveal genomic signatures of adaptation to plant cell wall in hemibiotrophic fungi.</title>
        <authorList>
            <consortium name="DOE Joint Genome Institute"/>
            <person name="Baroncelli R."/>
            <person name="Diaz J.F."/>
            <person name="Benocci T."/>
            <person name="Peng M."/>
            <person name="Battaglia E."/>
            <person name="Haridas S."/>
            <person name="Andreopoulos W."/>
            <person name="Labutti K."/>
            <person name="Pangilinan J."/>
            <person name="Floch G.L."/>
            <person name="Makela M.R."/>
            <person name="Henrissat B."/>
            <person name="Grigoriev I.V."/>
            <person name="Crouch J.A."/>
            <person name="De Vries R.P."/>
            <person name="Sukno S.A."/>
            <person name="Thon M.R."/>
        </authorList>
    </citation>
    <scope>NUCLEOTIDE SEQUENCE</scope>
    <source>
        <strain evidence="3">CBS 125086</strain>
    </source>
</reference>
<dbReference type="GeneID" id="85441954"/>
<evidence type="ECO:0000313" key="3">
    <source>
        <dbReference type="EMBL" id="KAK1593311.1"/>
    </source>
</evidence>
<dbReference type="Proteomes" id="UP001230504">
    <property type="component" value="Unassembled WGS sequence"/>
</dbReference>
<keyword evidence="2" id="KW-1133">Transmembrane helix</keyword>
<dbReference type="EMBL" id="JAHLJV010000026">
    <property type="protein sequence ID" value="KAK1593311.1"/>
    <property type="molecule type" value="Genomic_DNA"/>
</dbReference>
<gene>
    <name evidence="3" type="ORF">LY79DRAFT_552439</name>
</gene>
<feature type="transmembrane region" description="Helical" evidence="2">
    <location>
        <begin position="57"/>
        <end position="78"/>
    </location>
</feature>
<feature type="compositionally biased region" description="Polar residues" evidence="1">
    <location>
        <begin position="1"/>
        <end position="12"/>
    </location>
</feature>
<evidence type="ECO:0000256" key="2">
    <source>
        <dbReference type="SAM" id="Phobius"/>
    </source>
</evidence>
<name>A0AAD8PZZ6_9PEZI</name>
<organism evidence="3 4">
    <name type="scientific">Colletotrichum navitas</name>
    <dbReference type="NCBI Taxonomy" id="681940"/>
    <lineage>
        <taxon>Eukaryota</taxon>
        <taxon>Fungi</taxon>
        <taxon>Dikarya</taxon>
        <taxon>Ascomycota</taxon>
        <taxon>Pezizomycotina</taxon>
        <taxon>Sordariomycetes</taxon>
        <taxon>Hypocreomycetidae</taxon>
        <taxon>Glomerellales</taxon>
        <taxon>Glomerellaceae</taxon>
        <taxon>Colletotrichum</taxon>
        <taxon>Colletotrichum graminicola species complex</taxon>
    </lineage>
</organism>
<proteinExistence type="predicted"/>
<evidence type="ECO:0000256" key="1">
    <source>
        <dbReference type="SAM" id="MobiDB-lite"/>
    </source>
</evidence>
<feature type="region of interest" description="Disordered" evidence="1">
    <location>
        <begin position="1"/>
        <end position="21"/>
    </location>
</feature>
<dbReference type="AlphaFoldDB" id="A0AAD8PZZ6"/>